<comment type="caution">
    <text evidence="2">The sequence shown here is derived from an EMBL/GenBank/DDBJ whole genome shotgun (WGS) entry which is preliminary data.</text>
</comment>
<proteinExistence type="predicted"/>
<feature type="compositionally biased region" description="Basic and acidic residues" evidence="1">
    <location>
        <begin position="25"/>
        <end position="36"/>
    </location>
</feature>
<dbReference type="Proteomes" id="UP000708208">
    <property type="component" value="Unassembled WGS sequence"/>
</dbReference>
<feature type="compositionally biased region" description="Basic residues" evidence="1">
    <location>
        <begin position="13"/>
        <end position="24"/>
    </location>
</feature>
<keyword evidence="3" id="KW-1185">Reference proteome</keyword>
<sequence length="36" mass="3830">MSGKSGNPGVMRKNMKNNKAKPSKPTKEKAGKKATV</sequence>
<protein>
    <submittedName>
        <fullName evidence="2">Uncharacterized protein</fullName>
    </submittedName>
</protein>
<dbReference type="AlphaFoldDB" id="A0A8J2JN34"/>
<dbReference type="OrthoDB" id="1727884at2759"/>
<accession>A0A8J2JN34</accession>
<reference evidence="2" key="1">
    <citation type="submission" date="2021-06" db="EMBL/GenBank/DDBJ databases">
        <authorList>
            <person name="Hodson N. C."/>
            <person name="Mongue J. A."/>
            <person name="Jaron S. K."/>
        </authorList>
    </citation>
    <scope>NUCLEOTIDE SEQUENCE</scope>
</reference>
<evidence type="ECO:0000313" key="3">
    <source>
        <dbReference type="Proteomes" id="UP000708208"/>
    </source>
</evidence>
<dbReference type="EMBL" id="CAJVCH010097238">
    <property type="protein sequence ID" value="CAG7723266.1"/>
    <property type="molecule type" value="Genomic_DNA"/>
</dbReference>
<organism evidence="2 3">
    <name type="scientific">Allacma fusca</name>
    <dbReference type="NCBI Taxonomy" id="39272"/>
    <lineage>
        <taxon>Eukaryota</taxon>
        <taxon>Metazoa</taxon>
        <taxon>Ecdysozoa</taxon>
        <taxon>Arthropoda</taxon>
        <taxon>Hexapoda</taxon>
        <taxon>Collembola</taxon>
        <taxon>Symphypleona</taxon>
        <taxon>Sminthuridae</taxon>
        <taxon>Allacma</taxon>
    </lineage>
</organism>
<name>A0A8J2JN34_9HEXA</name>
<feature type="non-terminal residue" evidence="2">
    <location>
        <position position="36"/>
    </location>
</feature>
<feature type="region of interest" description="Disordered" evidence="1">
    <location>
        <begin position="1"/>
        <end position="36"/>
    </location>
</feature>
<evidence type="ECO:0000313" key="2">
    <source>
        <dbReference type="EMBL" id="CAG7723266.1"/>
    </source>
</evidence>
<gene>
    <name evidence="2" type="ORF">AFUS01_LOCUS12363</name>
</gene>
<evidence type="ECO:0000256" key="1">
    <source>
        <dbReference type="SAM" id="MobiDB-lite"/>
    </source>
</evidence>